<dbReference type="RefSeq" id="WP_171836468.1">
    <property type="nucleotide sequence ID" value="NZ_CP053708.1"/>
</dbReference>
<name>A0A6M8HLC3_9PROT</name>
<gene>
    <name evidence="1" type="ORF">HN018_02860</name>
</gene>
<protein>
    <submittedName>
        <fullName evidence="1">Uncharacterized protein</fullName>
    </submittedName>
</protein>
<dbReference type="Proteomes" id="UP000500767">
    <property type="component" value="Chromosome"/>
</dbReference>
<evidence type="ECO:0000313" key="2">
    <source>
        <dbReference type="Proteomes" id="UP000500767"/>
    </source>
</evidence>
<dbReference type="KEGG" id="lck:HN018_02860"/>
<proteinExistence type="predicted"/>
<sequence length="241" mass="24840">MALLARKPTPLSPERAALAEAIANHRAHAATREAVANMASSATSGIALARRAVSLAEDGVLEAQAAAGRFLIATAKGEASEAPRTVRQARDDLTDALDNLAAAEVAQAAAQTELEGLSDYMSTTNLKRAAVAVLQADGASAALAVAAEVGRLQQELSRHGQLLNFLVATGAFAVSDRVGMYHGQPADEAVRIAHERLNSPPSSWRALTDRTDAAAPWRAALEALEGDATAPLPSVTAIGAP</sequence>
<evidence type="ECO:0000313" key="1">
    <source>
        <dbReference type="EMBL" id="QKE89130.1"/>
    </source>
</evidence>
<dbReference type="AlphaFoldDB" id="A0A6M8HLC3"/>
<dbReference type="EMBL" id="CP053708">
    <property type="protein sequence ID" value="QKE89130.1"/>
    <property type="molecule type" value="Genomic_DNA"/>
</dbReference>
<keyword evidence="2" id="KW-1185">Reference proteome</keyword>
<organism evidence="1 2">
    <name type="scientific">Lichenicola cladoniae</name>
    <dbReference type="NCBI Taxonomy" id="1484109"/>
    <lineage>
        <taxon>Bacteria</taxon>
        <taxon>Pseudomonadati</taxon>
        <taxon>Pseudomonadota</taxon>
        <taxon>Alphaproteobacteria</taxon>
        <taxon>Acetobacterales</taxon>
        <taxon>Acetobacteraceae</taxon>
        <taxon>Lichenicola</taxon>
    </lineage>
</organism>
<reference evidence="1 2" key="1">
    <citation type="journal article" date="2014" name="World J. Microbiol. Biotechnol.">
        <title>Biodiversity and physiological characteristics of Antarctic and Arctic lichens-associated bacteria.</title>
        <authorList>
            <person name="Lee Y.M."/>
            <person name="Kim E.H."/>
            <person name="Lee H.K."/>
            <person name="Hong S.G."/>
        </authorList>
    </citation>
    <scope>NUCLEOTIDE SEQUENCE [LARGE SCALE GENOMIC DNA]</scope>
    <source>
        <strain evidence="1 2">PAMC 26569</strain>
    </source>
</reference>
<accession>A0A6M8HLC3</accession>